<dbReference type="RefSeq" id="WP_160374958.1">
    <property type="nucleotide sequence ID" value="NZ_WSTB01000005.1"/>
</dbReference>
<proteinExistence type="predicted"/>
<accession>A0A6I4NKV5</accession>
<evidence type="ECO:0000259" key="2">
    <source>
        <dbReference type="PROSITE" id="PS50853"/>
    </source>
</evidence>
<evidence type="ECO:0000256" key="1">
    <source>
        <dbReference type="SAM" id="SignalP"/>
    </source>
</evidence>
<gene>
    <name evidence="3" type="ORF">GON26_11690</name>
</gene>
<dbReference type="AlphaFoldDB" id="A0A6I4NKV5"/>
<dbReference type="PROSITE" id="PS50853">
    <property type="entry name" value="FN3"/>
    <property type="match status" value="1"/>
</dbReference>
<evidence type="ECO:0000313" key="3">
    <source>
        <dbReference type="EMBL" id="MWB95030.1"/>
    </source>
</evidence>
<feature type="chain" id="PRO_5026268360" description="Fibronectin type-III domain-containing protein" evidence="1">
    <location>
        <begin position="22"/>
        <end position="422"/>
    </location>
</feature>
<sequence length="422" mass="46113">MKIFKLISLLSILFFVQSIFSQNTVTYTSLSNTIDINSGVEGTVDVVVKCFGNSSNPVFLNATQACGTSDGIVSQSYTNGSILTPGQSTIIRFKFKKTVSADTQVAYKFSTNGSCFQDESKMIKITVNYKKSTIPTPSSCNYPGALNLTITNVTTNSVNLKWDNVPGAPSYRIYYAKDGLSGSIPSVGSPCCSASIKSLEPNTTYNLFILVDCGNFTSNKITQKIKFTTLCNKQVSSIENFSVTPYSYGYKINFTPIPNFSNGYYILEWTDLVTNGGGMSNFSKAPEGSYPDFYYVQSGHSFKIRLTAYLDCVTAYSNWVTVNGLCPSAPTDLYVYSNASSGSFNWGALANSQNYQGEYLIYNLAGQQISGTFTSSTNNYSTAINTNGISGNKFIKFRIKSQCSNGTWSDYSDWSGTGVWNN</sequence>
<dbReference type="InterPro" id="IPR003961">
    <property type="entry name" value="FN3_dom"/>
</dbReference>
<dbReference type="Proteomes" id="UP000471501">
    <property type="component" value="Unassembled WGS sequence"/>
</dbReference>
<protein>
    <recommendedName>
        <fullName evidence="2">Fibronectin type-III domain-containing protein</fullName>
    </recommendedName>
</protein>
<keyword evidence="1" id="KW-0732">Signal</keyword>
<dbReference type="CDD" id="cd00063">
    <property type="entry name" value="FN3"/>
    <property type="match status" value="1"/>
</dbReference>
<reference evidence="3 4" key="1">
    <citation type="submission" date="2019-12" db="EMBL/GenBank/DDBJ databases">
        <authorList>
            <person name="Kim Y.S."/>
        </authorList>
    </citation>
    <scope>NUCLEOTIDE SEQUENCE [LARGE SCALE GENOMIC DNA]</scope>
    <source>
        <strain evidence="3 4">GA093</strain>
    </source>
</reference>
<dbReference type="SUPFAM" id="SSF49265">
    <property type="entry name" value="Fibronectin type III"/>
    <property type="match status" value="1"/>
</dbReference>
<evidence type="ECO:0000313" key="4">
    <source>
        <dbReference type="Proteomes" id="UP000471501"/>
    </source>
</evidence>
<dbReference type="EMBL" id="WSTB01000005">
    <property type="protein sequence ID" value="MWB95030.1"/>
    <property type="molecule type" value="Genomic_DNA"/>
</dbReference>
<feature type="signal peptide" evidence="1">
    <location>
        <begin position="1"/>
        <end position="21"/>
    </location>
</feature>
<keyword evidence="4" id="KW-1185">Reference proteome</keyword>
<dbReference type="SMART" id="SM00060">
    <property type="entry name" value="FN3"/>
    <property type="match status" value="1"/>
</dbReference>
<dbReference type="InterPro" id="IPR013783">
    <property type="entry name" value="Ig-like_fold"/>
</dbReference>
<dbReference type="Pfam" id="PF00041">
    <property type="entry name" value="fn3"/>
    <property type="match status" value="1"/>
</dbReference>
<comment type="caution">
    <text evidence="3">The sequence shown here is derived from an EMBL/GenBank/DDBJ whole genome shotgun (WGS) entry which is preliminary data.</text>
</comment>
<dbReference type="InterPro" id="IPR036116">
    <property type="entry name" value="FN3_sf"/>
</dbReference>
<name>A0A6I4NKV5_9FLAO</name>
<dbReference type="Gene3D" id="2.60.40.10">
    <property type="entry name" value="Immunoglobulins"/>
    <property type="match status" value="1"/>
</dbReference>
<organism evidence="3 4">
    <name type="scientific">Flavobacterium hydrocarbonoxydans</name>
    <dbReference type="NCBI Taxonomy" id="2683249"/>
    <lineage>
        <taxon>Bacteria</taxon>
        <taxon>Pseudomonadati</taxon>
        <taxon>Bacteroidota</taxon>
        <taxon>Flavobacteriia</taxon>
        <taxon>Flavobacteriales</taxon>
        <taxon>Flavobacteriaceae</taxon>
        <taxon>Flavobacterium</taxon>
    </lineage>
</organism>
<feature type="domain" description="Fibronectin type-III" evidence="2">
    <location>
        <begin position="144"/>
        <end position="232"/>
    </location>
</feature>